<dbReference type="Pfam" id="PF00027">
    <property type="entry name" value="cNMP_binding"/>
    <property type="match status" value="1"/>
</dbReference>
<dbReference type="EMBL" id="CAJZBQ010000005">
    <property type="protein sequence ID" value="CAG9312294.1"/>
    <property type="molecule type" value="Genomic_DNA"/>
</dbReference>
<dbReference type="PROSITE" id="PS00888">
    <property type="entry name" value="CNMP_BINDING_1"/>
    <property type="match status" value="1"/>
</dbReference>
<organism evidence="2 3">
    <name type="scientific">Blepharisma stoltei</name>
    <dbReference type="NCBI Taxonomy" id="1481888"/>
    <lineage>
        <taxon>Eukaryota</taxon>
        <taxon>Sar</taxon>
        <taxon>Alveolata</taxon>
        <taxon>Ciliophora</taxon>
        <taxon>Postciliodesmatophora</taxon>
        <taxon>Heterotrichea</taxon>
        <taxon>Heterotrichida</taxon>
        <taxon>Blepharismidae</taxon>
        <taxon>Blepharisma</taxon>
    </lineage>
</organism>
<evidence type="ECO:0000313" key="3">
    <source>
        <dbReference type="Proteomes" id="UP001162131"/>
    </source>
</evidence>
<keyword evidence="3" id="KW-1185">Reference proteome</keyword>
<dbReference type="Proteomes" id="UP001162131">
    <property type="component" value="Unassembled WGS sequence"/>
</dbReference>
<feature type="domain" description="Cyclic nucleotide-binding" evidence="1">
    <location>
        <begin position="65"/>
        <end position="162"/>
    </location>
</feature>
<reference evidence="2" key="1">
    <citation type="submission" date="2021-09" db="EMBL/GenBank/DDBJ databases">
        <authorList>
            <consortium name="AG Swart"/>
            <person name="Singh M."/>
            <person name="Singh A."/>
            <person name="Seah K."/>
            <person name="Emmerich C."/>
        </authorList>
    </citation>
    <scope>NUCLEOTIDE SEQUENCE</scope>
    <source>
        <strain evidence="2">ATCC30299</strain>
    </source>
</reference>
<protein>
    <recommendedName>
        <fullName evidence="1">Cyclic nucleotide-binding domain-containing protein</fullName>
    </recommendedName>
</protein>
<feature type="domain" description="Cyclic nucleotide-binding" evidence="1">
    <location>
        <begin position="180"/>
        <end position="304"/>
    </location>
</feature>
<dbReference type="SUPFAM" id="SSF51206">
    <property type="entry name" value="cAMP-binding domain-like"/>
    <property type="match status" value="2"/>
</dbReference>
<name>A0AAU9IKF9_9CILI</name>
<gene>
    <name evidence="2" type="ORF">BSTOLATCC_MIC5536</name>
</gene>
<dbReference type="SMART" id="SM00100">
    <property type="entry name" value="cNMP"/>
    <property type="match status" value="2"/>
</dbReference>
<sequence length="478" mass="54697">MSLTNDESNQTLKDLISLLSKPSFQRSQKQLSTLKALTQNIKFFIKQVEESGEQIHWQACLYMGYEFIPKDEYVCHFGEFGTKFYIILDGEVSILVPTTRPCDNPEEGTETILTEVGKLSQGMAFGELALLKDIPRSATIQCVTDTHFAILEKEDYLKILGKVEAEKLDALIDFFAGIPLFRGWTKKAIGRLTYYFKSKSFIRKGIVYKQGEESEHVYIVKKGEFELTKWSDADKTPKYAYSAIGQTKKELSLTQVKTSNIIALVGVGEMLGDEEVMANSKMLYTCTCYSTSAEVLYITKKDFQMRVRGEESLNFLQNKIKIKENSRKKKFESMEQILDVKPQLSRVALKHLSQNSTSLSPINVKRNSFILRTINTPKHERTKLKPLSDKELNILKKTAILDTENSTEREDLHSKSFEKSITPKWNMMKNGIPSFMAIDVSYTNGVPKHNRINKHLIGRLKRMLPPTFTKEDNFIKPN</sequence>
<evidence type="ECO:0000259" key="1">
    <source>
        <dbReference type="PROSITE" id="PS50042"/>
    </source>
</evidence>
<dbReference type="PANTHER" id="PTHR23011:SF28">
    <property type="entry name" value="CYCLIC NUCLEOTIDE-BINDING DOMAIN CONTAINING PROTEIN"/>
    <property type="match status" value="1"/>
</dbReference>
<dbReference type="PANTHER" id="PTHR23011">
    <property type="entry name" value="CYCLIC NUCLEOTIDE-BINDING DOMAIN CONTAINING PROTEIN"/>
    <property type="match status" value="1"/>
</dbReference>
<evidence type="ECO:0000313" key="2">
    <source>
        <dbReference type="EMBL" id="CAG9312294.1"/>
    </source>
</evidence>
<dbReference type="Gene3D" id="2.60.120.10">
    <property type="entry name" value="Jelly Rolls"/>
    <property type="match status" value="2"/>
</dbReference>
<dbReference type="CDD" id="cd00038">
    <property type="entry name" value="CAP_ED"/>
    <property type="match status" value="2"/>
</dbReference>
<dbReference type="AlphaFoldDB" id="A0AAU9IKF9"/>
<dbReference type="PROSITE" id="PS00889">
    <property type="entry name" value="CNMP_BINDING_2"/>
    <property type="match status" value="1"/>
</dbReference>
<dbReference type="InterPro" id="IPR018488">
    <property type="entry name" value="cNMP-bd_CS"/>
</dbReference>
<dbReference type="InterPro" id="IPR000595">
    <property type="entry name" value="cNMP-bd_dom"/>
</dbReference>
<comment type="caution">
    <text evidence="2">The sequence shown here is derived from an EMBL/GenBank/DDBJ whole genome shotgun (WGS) entry which is preliminary data.</text>
</comment>
<dbReference type="InterPro" id="IPR014710">
    <property type="entry name" value="RmlC-like_jellyroll"/>
</dbReference>
<dbReference type="PROSITE" id="PS50042">
    <property type="entry name" value="CNMP_BINDING_3"/>
    <property type="match status" value="2"/>
</dbReference>
<accession>A0AAU9IKF9</accession>
<dbReference type="InterPro" id="IPR018490">
    <property type="entry name" value="cNMP-bd_dom_sf"/>
</dbReference>
<proteinExistence type="predicted"/>